<dbReference type="AlphaFoldDB" id="A0A348WL97"/>
<comment type="caution">
    <text evidence="7">The sequence shown here is derived from an EMBL/GenBank/DDBJ whole genome shotgun (WGS) entry which is preliminary data.</text>
</comment>
<keyword evidence="3 5" id="KW-1133">Transmembrane helix</keyword>
<evidence type="ECO:0000256" key="3">
    <source>
        <dbReference type="ARBA" id="ARBA00022989"/>
    </source>
</evidence>
<dbReference type="Pfam" id="PF01694">
    <property type="entry name" value="Rhomboid"/>
    <property type="match status" value="1"/>
</dbReference>
<dbReference type="STRING" id="314276.OS145_07112"/>
<dbReference type="EMBL" id="DMUP01000019">
    <property type="protein sequence ID" value="HAR55309.1"/>
    <property type="molecule type" value="Genomic_DNA"/>
</dbReference>
<evidence type="ECO:0000259" key="6">
    <source>
        <dbReference type="Pfam" id="PF01694"/>
    </source>
</evidence>
<evidence type="ECO:0000256" key="5">
    <source>
        <dbReference type="SAM" id="Phobius"/>
    </source>
</evidence>
<feature type="transmembrane region" description="Helical" evidence="5">
    <location>
        <begin position="155"/>
        <end position="173"/>
    </location>
</feature>
<feature type="transmembrane region" description="Helical" evidence="5">
    <location>
        <begin position="31"/>
        <end position="51"/>
    </location>
</feature>
<feature type="transmembrane region" description="Helical" evidence="5">
    <location>
        <begin position="185"/>
        <end position="202"/>
    </location>
</feature>
<sequence length="218" mass="24062">MIALTSGTSSDFYHTELQGNRQTLMNKNQSLTSGAMAAALIICISAIIQWLPGHDVLAFNSAELSDRIWSLVTAPLLHLGWNHWLFNMAGLALVVGIFNDQFDMRQLFNNYLLISVISGGLLWLWPETIEYVGLSGVLHGLLLVCLINATLKQPWYLAVIVVLLGKVIAELAGFRPDHFVGPDVALIHAAGMIAGGVTWFLQRRRLADAVNRQKTQQD</sequence>
<evidence type="ECO:0000313" key="8">
    <source>
        <dbReference type="Proteomes" id="UP000262878"/>
    </source>
</evidence>
<protein>
    <submittedName>
        <fullName evidence="7">Rhombosortase</fullName>
    </submittedName>
</protein>
<comment type="subcellular location">
    <subcellularLocation>
        <location evidence="1">Membrane</location>
        <topology evidence="1">Multi-pass membrane protein</topology>
    </subcellularLocation>
</comment>
<feature type="transmembrane region" description="Helical" evidence="5">
    <location>
        <begin position="107"/>
        <end position="125"/>
    </location>
</feature>
<dbReference type="PANTHER" id="PTHR43066:SF11">
    <property type="entry name" value="PEPTIDASE S54 RHOMBOID DOMAIN-CONTAINING PROTEIN"/>
    <property type="match status" value="1"/>
</dbReference>
<dbReference type="GO" id="GO:0004252">
    <property type="term" value="F:serine-type endopeptidase activity"/>
    <property type="evidence" value="ECO:0007669"/>
    <property type="project" value="InterPro"/>
</dbReference>
<dbReference type="Gene3D" id="1.20.1540.10">
    <property type="entry name" value="Rhomboid-like"/>
    <property type="match status" value="1"/>
</dbReference>
<feature type="transmembrane region" description="Helical" evidence="5">
    <location>
        <begin position="131"/>
        <end position="148"/>
    </location>
</feature>
<keyword evidence="4 5" id="KW-0472">Membrane</keyword>
<dbReference type="PANTHER" id="PTHR43066">
    <property type="entry name" value="RHOMBOID-RELATED PROTEIN"/>
    <property type="match status" value="1"/>
</dbReference>
<dbReference type="Proteomes" id="UP000262878">
    <property type="component" value="Unassembled WGS sequence"/>
</dbReference>
<dbReference type="NCBIfam" id="TIGR03902">
    <property type="entry name" value="rhom_GG_sort"/>
    <property type="match status" value="1"/>
</dbReference>
<keyword evidence="2 5" id="KW-0812">Transmembrane</keyword>
<proteinExistence type="predicted"/>
<dbReference type="SUPFAM" id="SSF144091">
    <property type="entry name" value="Rhomboid-like"/>
    <property type="match status" value="1"/>
</dbReference>
<dbReference type="InterPro" id="IPR023826">
    <property type="entry name" value="Rhom-like_SP_proteobac"/>
</dbReference>
<evidence type="ECO:0000256" key="2">
    <source>
        <dbReference type="ARBA" id="ARBA00022692"/>
    </source>
</evidence>
<reference evidence="7 8" key="1">
    <citation type="journal article" date="2018" name="Nat. Biotechnol.">
        <title>A standardized bacterial taxonomy based on genome phylogeny substantially revises the tree of life.</title>
        <authorList>
            <person name="Parks D.H."/>
            <person name="Chuvochina M."/>
            <person name="Waite D.W."/>
            <person name="Rinke C."/>
            <person name="Skarshewski A."/>
            <person name="Chaumeil P.A."/>
            <person name="Hugenholtz P."/>
        </authorList>
    </citation>
    <scope>NUCLEOTIDE SEQUENCE [LARGE SCALE GENOMIC DNA]</scope>
    <source>
        <strain evidence="7">UBA9360</strain>
    </source>
</reference>
<name>A0A348WL97_9GAMM</name>
<evidence type="ECO:0000256" key="1">
    <source>
        <dbReference type="ARBA" id="ARBA00004141"/>
    </source>
</evidence>
<gene>
    <name evidence="7" type="primary">rrtA</name>
    <name evidence="7" type="ORF">DCR58_00845</name>
</gene>
<dbReference type="InterPro" id="IPR035952">
    <property type="entry name" value="Rhomboid-like_sf"/>
</dbReference>
<organism evidence="7 8">
    <name type="scientific">Idiomarina baltica</name>
    <dbReference type="NCBI Taxonomy" id="190892"/>
    <lineage>
        <taxon>Bacteria</taxon>
        <taxon>Pseudomonadati</taxon>
        <taxon>Pseudomonadota</taxon>
        <taxon>Gammaproteobacteria</taxon>
        <taxon>Alteromonadales</taxon>
        <taxon>Idiomarinaceae</taxon>
        <taxon>Idiomarina</taxon>
    </lineage>
</organism>
<dbReference type="GO" id="GO:0016020">
    <property type="term" value="C:membrane"/>
    <property type="evidence" value="ECO:0007669"/>
    <property type="project" value="UniProtKB-SubCell"/>
</dbReference>
<evidence type="ECO:0000313" key="7">
    <source>
        <dbReference type="EMBL" id="HAR55309.1"/>
    </source>
</evidence>
<feature type="domain" description="Peptidase S54 rhomboid" evidence="6">
    <location>
        <begin position="67"/>
        <end position="201"/>
    </location>
</feature>
<dbReference type="InterPro" id="IPR022764">
    <property type="entry name" value="Peptidase_S54_rhomboid_dom"/>
</dbReference>
<accession>A0A348WL97</accession>
<feature type="transmembrane region" description="Helical" evidence="5">
    <location>
        <begin position="81"/>
        <end position="98"/>
    </location>
</feature>
<evidence type="ECO:0000256" key="4">
    <source>
        <dbReference type="ARBA" id="ARBA00023136"/>
    </source>
</evidence>